<sequence>MRLAATTIVAIATAFLALASASPDLVVDTKFGQVMGADEGTYSAFKGIPYAASTAGENRWTAPKDPEPWEDVRDATEFGNICLQATQPPYNLWDIINQEWLGRNVPSTDPATYTMDEDCLVLNVYTPNVTGNLPVMVFIPGGNLKDGSGQDLPAEGLVGGDDVILVTMNYRLGFLGYFAHPELNATNFGLLDQVKALEWVQENIASFGGDPDNVTVFGESAGATSVLALMASPLAEGLFTNAISESAVIFESVNVTKEEAGDLGLAVQKFVNATDIDQMRSVPAEAYVQAFDNFLDSPWANVSLSMANLYTDNASLPMPIAEAFKQGALLKGVNLMVGFNKNDGGVSAPYNLDGYHSFVETAFGGNQSNAQRVLQLIPASTDDEAGVAMAEYMTSFAFGNGAYEAAKANAKGEEGNTFLYMFDYTFPADPEVGTIHGADLPFVFNYSPAFNNTTMGREIPTYWTNFAKTGNPNGGSLPNWPAFEEGSDSWQVLGENISNQPIPKDKMEVWELVNLLLPANYIVGTGPIIGTNYTWSLEDGVPSA</sequence>
<gene>
    <name evidence="5" type="ORF">CLAU1311_LOCUS648</name>
</gene>
<dbReference type="InterPro" id="IPR029058">
    <property type="entry name" value="AB_hydrolase_fold"/>
</dbReference>
<dbReference type="PANTHER" id="PTHR11559">
    <property type="entry name" value="CARBOXYLESTERASE"/>
    <property type="match status" value="1"/>
</dbReference>
<accession>A0A7S2YVE1</accession>
<comment type="similarity">
    <text evidence="1 3">Belongs to the type-B carboxylesterase/lipase family.</text>
</comment>
<keyword evidence="2 3" id="KW-0378">Hydrolase</keyword>
<dbReference type="InterPro" id="IPR050309">
    <property type="entry name" value="Type-B_Carboxylest/Lipase"/>
</dbReference>
<dbReference type="InterPro" id="IPR002018">
    <property type="entry name" value="CarbesteraseB"/>
</dbReference>
<dbReference type="AlphaFoldDB" id="A0A7S2YVE1"/>
<dbReference type="EC" id="3.1.1.-" evidence="3"/>
<dbReference type="InterPro" id="IPR019826">
    <property type="entry name" value="Carboxylesterase_B_AS"/>
</dbReference>
<dbReference type="Pfam" id="PF00135">
    <property type="entry name" value="COesterase"/>
    <property type="match status" value="1"/>
</dbReference>
<organism evidence="5">
    <name type="scientific">Chloropicon laureae</name>
    <dbReference type="NCBI Taxonomy" id="464258"/>
    <lineage>
        <taxon>Eukaryota</taxon>
        <taxon>Viridiplantae</taxon>
        <taxon>Chlorophyta</taxon>
        <taxon>Chloropicophyceae</taxon>
        <taxon>Chloropicales</taxon>
        <taxon>Chloropicaceae</taxon>
        <taxon>Chloropicon</taxon>
    </lineage>
</organism>
<name>A0A7S2YVE1_9CHLO</name>
<evidence type="ECO:0000259" key="4">
    <source>
        <dbReference type="Pfam" id="PF00135"/>
    </source>
</evidence>
<dbReference type="SUPFAM" id="SSF53474">
    <property type="entry name" value="alpha/beta-Hydrolases"/>
    <property type="match status" value="1"/>
</dbReference>
<proteinExistence type="inferred from homology"/>
<evidence type="ECO:0000256" key="3">
    <source>
        <dbReference type="RuleBase" id="RU361235"/>
    </source>
</evidence>
<dbReference type="EMBL" id="HBHU01001046">
    <property type="protein sequence ID" value="CAE0008774.1"/>
    <property type="molecule type" value="Transcribed_RNA"/>
</dbReference>
<reference evidence="5" key="1">
    <citation type="submission" date="2021-01" db="EMBL/GenBank/DDBJ databases">
        <authorList>
            <person name="Corre E."/>
            <person name="Pelletier E."/>
            <person name="Niang G."/>
            <person name="Scheremetjew M."/>
            <person name="Finn R."/>
            <person name="Kale V."/>
            <person name="Holt S."/>
            <person name="Cochrane G."/>
            <person name="Meng A."/>
            <person name="Brown T."/>
            <person name="Cohen L."/>
        </authorList>
    </citation>
    <scope>NUCLEOTIDE SEQUENCE</scope>
    <source>
        <strain evidence="5">RCC856</strain>
    </source>
</reference>
<feature type="domain" description="Carboxylesterase type B" evidence="4">
    <location>
        <begin position="24"/>
        <end position="496"/>
    </location>
</feature>
<dbReference type="Gene3D" id="3.40.50.1820">
    <property type="entry name" value="alpha/beta hydrolase"/>
    <property type="match status" value="1"/>
</dbReference>
<feature type="chain" id="PRO_5031609134" description="Carboxylic ester hydrolase" evidence="3">
    <location>
        <begin position="22"/>
        <end position="544"/>
    </location>
</feature>
<evidence type="ECO:0000313" key="5">
    <source>
        <dbReference type="EMBL" id="CAE0008774.1"/>
    </source>
</evidence>
<evidence type="ECO:0000256" key="2">
    <source>
        <dbReference type="ARBA" id="ARBA00022801"/>
    </source>
</evidence>
<dbReference type="GO" id="GO:0016787">
    <property type="term" value="F:hydrolase activity"/>
    <property type="evidence" value="ECO:0007669"/>
    <property type="project" value="UniProtKB-KW"/>
</dbReference>
<feature type="signal peptide" evidence="3">
    <location>
        <begin position="1"/>
        <end position="21"/>
    </location>
</feature>
<dbReference type="PROSITE" id="PS00122">
    <property type="entry name" value="CARBOXYLESTERASE_B_1"/>
    <property type="match status" value="1"/>
</dbReference>
<keyword evidence="3" id="KW-0732">Signal</keyword>
<evidence type="ECO:0000256" key="1">
    <source>
        <dbReference type="ARBA" id="ARBA00005964"/>
    </source>
</evidence>
<protein>
    <recommendedName>
        <fullName evidence="3">Carboxylic ester hydrolase</fullName>
        <ecNumber evidence="3">3.1.1.-</ecNumber>
    </recommendedName>
</protein>